<evidence type="ECO:0000313" key="1">
    <source>
        <dbReference type="EMBL" id="TYP76216.1"/>
    </source>
</evidence>
<keyword evidence="2" id="KW-1185">Reference proteome</keyword>
<gene>
    <name evidence="1" type="ORF">BD809_102434</name>
</gene>
<sequence length="36" mass="4197">MYIFATIFNFSEIKGSIATFELLKSYVLTNLYQTTK</sequence>
<protein>
    <submittedName>
        <fullName evidence="1">Uncharacterized protein</fullName>
    </submittedName>
</protein>
<dbReference type="Proteomes" id="UP000324376">
    <property type="component" value="Unassembled WGS sequence"/>
</dbReference>
<dbReference type="AlphaFoldDB" id="A0A5S5CD12"/>
<comment type="caution">
    <text evidence="1">The sequence shown here is derived from an EMBL/GenBank/DDBJ whole genome shotgun (WGS) entry which is preliminary data.</text>
</comment>
<evidence type="ECO:0000313" key="2">
    <source>
        <dbReference type="Proteomes" id="UP000324376"/>
    </source>
</evidence>
<proteinExistence type="predicted"/>
<name>A0A5S5CD12_9FLAO</name>
<reference evidence="1 2" key="1">
    <citation type="submission" date="2019-07" db="EMBL/GenBank/DDBJ databases">
        <title>Genomic Encyclopedia of Archaeal and Bacterial Type Strains, Phase II (KMG-II): from individual species to whole genera.</title>
        <authorList>
            <person name="Goeker M."/>
        </authorList>
    </citation>
    <scope>NUCLEOTIDE SEQUENCE [LARGE SCALE GENOMIC DNA]</scope>
    <source>
        <strain evidence="1 2">DSM 17527</strain>
    </source>
</reference>
<organism evidence="1 2">
    <name type="scientific">Aquimarina intermedia</name>
    <dbReference type="NCBI Taxonomy" id="350814"/>
    <lineage>
        <taxon>Bacteria</taxon>
        <taxon>Pseudomonadati</taxon>
        <taxon>Bacteroidota</taxon>
        <taxon>Flavobacteriia</taxon>
        <taxon>Flavobacteriales</taxon>
        <taxon>Flavobacteriaceae</taxon>
        <taxon>Aquimarina</taxon>
    </lineage>
</organism>
<dbReference type="EMBL" id="VNHU01000002">
    <property type="protein sequence ID" value="TYP76216.1"/>
    <property type="molecule type" value="Genomic_DNA"/>
</dbReference>
<accession>A0A5S5CD12</accession>